<dbReference type="InterPro" id="IPR036890">
    <property type="entry name" value="HATPase_C_sf"/>
</dbReference>
<dbReference type="EMBL" id="JBHSON010000043">
    <property type="protein sequence ID" value="MFC5749520.1"/>
    <property type="molecule type" value="Genomic_DNA"/>
</dbReference>
<dbReference type="GO" id="GO:0005524">
    <property type="term" value="F:ATP binding"/>
    <property type="evidence" value="ECO:0007669"/>
    <property type="project" value="UniProtKB-KW"/>
</dbReference>
<dbReference type="RefSeq" id="WP_378285248.1">
    <property type="nucleotide sequence ID" value="NZ_JBHSON010000043.1"/>
</dbReference>
<sequence length="237" mass="25499">MRTGSTADIAAGGACAFQLPEGPRSASLARSLVVNALRALSMPDNLVEDAELAVSELATNAYLHTKQPATPPELWIWARTHPRHELVISLFDASRTSLPSPVMCHLLDEHGKGLGIVAALASDTGARFTRSRLACAPVRGKAVWFALAIPAPWPEPKHGVTPTVAAYRLLLALQTRGIHSTHGSNDTGRPVITAGGLNIRVEPKTFSWPEGNGHDHHPLLDLHETTERVINLIDTRP</sequence>
<comment type="caution">
    <text evidence="1">The sequence shown here is derived from an EMBL/GenBank/DDBJ whole genome shotgun (WGS) entry which is preliminary data.</text>
</comment>
<proteinExistence type="predicted"/>
<accession>A0ABW1A8F2</accession>
<gene>
    <name evidence="1" type="ORF">ACFPZN_28190</name>
</gene>
<organism evidence="1 2">
    <name type="scientific">Actinomadura rugatobispora</name>
    <dbReference type="NCBI Taxonomy" id="1994"/>
    <lineage>
        <taxon>Bacteria</taxon>
        <taxon>Bacillati</taxon>
        <taxon>Actinomycetota</taxon>
        <taxon>Actinomycetes</taxon>
        <taxon>Streptosporangiales</taxon>
        <taxon>Thermomonosporaceae</taxon>
        <taxon>Actinomadura</taxon>
    </lineage>
</organism>
<keyword evidence="2" id="KW-1185">Reference proteome</keyword>
<dbReference type="CDD" id="cd16936">
    <property type="entry name" value="HATPase_RsbW-like"/>
    <property type="match status" value="1"/>
</dbReference>
<evidence type="ECO:0000313" key="1">
    <source>
        <dbReference type="EMBL" id="MFC5749520.1"/>
    </source>
</evidence>
<dbReference type="Proteomes" id="UP001596074">
    <property type="component" value="Unassembled WGS sequence"/>
</dbReference>
<dbReference type="InterPro" id="IPR050267">
    <property type="entry name" value="Anti-sigma-factor_SerPK"/>
</dbReference>
<dbReference type="PANTHER" id="PTHR35526">
    <property type="entry name" value="ANTI-SIGMA-F FACTOR RSBW-RELATED"/>
    <property type="match status" value="1"/>
</dbReference>
<keyword evidence="1" id="KW-0547">Nucleotide-binding</keyword>
<name>A0ABW1A8F2_9ACTN</name>
<evidence type="ECO:0000313" key="2">
    <source>
        <dbReference type="Proteomes" id="UP001596074"/>
    </source>
</evidence>
<protein>
    <submittedName>
        <fullName evidence="1">ATP-binding protein</fullName>
    </submittedName>
</protein>
<reference evidence="2" key="1">
    <citation type="journal article" date="2019" name="Int. J. Syst. Evol. Microbiol.">
        <title>The Global Catalogue of Microorganisms (GCM) 10K type strain sequencing project: providing services to taxonomists for standard genome sequencing and annotation.</title>
        <authorList>
            <consortium name="The Broad Institute Genomics Platform"/>
            <consortium name="The Broad Institute Genome Sequencing Center for Infectious Disease"/>
            <person name="Wu L."/>
            <person name="Ma J."/>
        </authorList>
    </citation>
    <scope>NUCLEOTIDE SEQUENCE [LARGE SCALE GENOMIC DNA]</scope>
    <source>
        <strain evidence="2">KCTC 42087</strain>
    </source>
</reference>
<dbReference type="PANTHER" id="PTHR35526:SF3">
    <property type="entry name" value="ANTI-SIGMA-F FACTOR RSBW"/>
    <property type="match status" value="1"/>
</dbReference>
<dbReference type="Gene3D" id="3.30.565.10">
    <property type="entry name" value="Histidine kinase-like ATPase, C-terminal domain"/>
    <property type="match status" value="1"/>
</dbReference>
<keyword evidence="1" id="KW-0067">ATP-binding</keyword>